<accession>A0ABU4JXL1</accession>
<dbReference type="RefSeq" id="WP_318799114.1">
    <property type="nucleotide sequence ID" value="NZ_JARUJP010000031.1"/>
</dbReference>
<keyword evidence="3" id="KW-1185">Reference proteome</keyword>
<proteinExistence type="predicted"/>
<organism evidence="2 3">
    <name type="scientific">Clostridium tanneri</name>
    <dbReference type="NCBI Taxonomy" id="3037988"/>
    <lineage>
        <taxon>Bacteria</taxon>
        <taxon>Bacillati</taxon>
        <taxon>Bacillota</taxon>
        <taxon>Clostridia</taxon>
        <taxon>Eubacteriales</taxon>
        <taxon>Clostridiaceae</taxon>
        <taxon>Clostridium</taxon>
    </lineage>
</organism>
<feature type="signal peptide" evidence="1">
    <location>
        <begin position="1"/>
        <end position="24"/>
    </location>
</feature>
<evidence type="ECO:0000256" key="1">
    <source>
        <dbReference type="SAM" id="SignalP"/>
    </source>
</evidence>
<protein>
    <recommendedName>
        <fullName evidence="4">DUF2680 domain-containing protein</fullName>
    </recommendedName>
</protein>
<sequence length="168" mass="17818">MKKKNFILTFALALALGAGATVYADSTSVSPTTTNTIPQGYGFGRITGQRGYEFMADLLRDKFGISDSDIAAAKNSGKTLYDLAKEKGVTDEQFKSAMVEERTKTIDEAIQNGSVTKEQGDALKARIVDNSANCTLGQGPAQGKVNGFGRGRGMGQNCSNFNIANTSN</sequence>
<gene>
    <name evidence="2" type="ORF">P8V03_17240</name>
</gene>
<evidence type="ECO:0008006" key="4">
    <source>
        <dbReference type="Google" id="ProtNLM"/>
    </source>
</evidence>
<comment type="caution">
    <text evidence="2">The sequence shown here is derived from an EMBL/GenBank/DDBJ whole genome shotgun (WGS) entry which is preliminary data.</text>
</comment>
<keyword evidence="1" id="KW-0732">Signal</keyword>
<dbReference type="EMBL" id="JARUJP010000031">
    <property type="protein sequence ID" value="MDW8802892.1"/>
    <property type="molecule type" value="Genomic_DNA"/>
</dbReference>
<feature type="chain" id="PRO_5047455384" description="DUF2680 domain-containing protein" evidence="1">
    <location>
        <begin position="25"/>
        <end position="168"/>
    </location>
</feature>
<evidence type="ECO:0000313" key="3">
    <source>
        <dbReference type="Proteomes" id="UP001281656"/>
    </source>
</evidence>
<reference evidence="2 3" key="1">
    <citation type="submission" date="2023-04" db="EMBL/GenBank/DDBJ databases">
        <title>Clostridium tannerae sp. nov., isolated from the fecal material of an alpaca.</title>
        <authorList>
            <person name="Miller S."/>
            <person name="Hendry M."/>
            <person name="King J."/>
            <person name="Sankaranarayanan K."/>
            <person name="Lawson P.A."/>
        </authorList>
    </citation>
    <scope>NUCLEOTIDE SEQUENCE [LARGE SCALE GENOMIC DNA]</scope>
    <source>
        <strain evidence="2 3">A1-XYC3</strain>
    </source>
</reference>
<dbReference type="Proteomes" id="UP001281656">
    <property type="component" value="Unassembled WGS sequence"/>
</dbReference>
<name>A0ABU4JXL1_9CLOT</name>
<evidence type="ECO:0000313" key="2">
    <source>
        <dbReference type="EMBL" id="MDW8802892.1"/>
    </source>
</evidence>